<dbReference type="OrthoDB" id="9810270at2"/>
<dbReference type="InterPro" id="IPR051311">
    <property type="entry name" value="DedA_domain"/>
</dbReference>
<dbReference type="PATRIC" id="fig|1238182.3.peg.2009"/>
<sequence length="218" mass="24260">MQDDRPSGATAETEPCADPWTEAREAHRHPRAVARRLAHSRKGLWLIGVMSFLESIIVPIPLEVVLIPYMMARRDILWRIAAVVLLGCVIGALVGYGVGYFVFDTLGIRLVEWAGWQEQFDSTKTWFEANGFWAVVAIGVTPVPFQVAMLAAGVMKYPVYLFVAATLIARGIRYFGLALLVHLFGDRAMDLWNRHKKRTVAAITGVVAVAIVLNVWVL</sequence>
<reference evidence="4 5" key="1">
    <citation type="journal article" date="2013" name="Genome Announc.">
        <title>Draft Genome Sequence of an Alphaproteobacterium, Caenispirillum salinarum AK4(T), Isolated from a Solar Saltern.</title>
        <authorList>
            <person name="Khatri I."/>
            <person name="Singh A."/>
            <person name="Korpole S."/>
            <person name="Pinnaka A.K."/>
            <person name="Subramanian S."/>
        </authorList>
    </citation>
    <scope>NUCLEOTIDE SEQUENCE [LARGE SCALE GENOMIC DNA]</scope>
    <source>
        <strain evidence="4 5">AK4</strain>
    </source>
</reference>
<evidence type="ECO:0000313" key="4">
    <source>
        <dbReference type="EMBL" id="EKV30388.1"/>
    </source>
</evidence>
<keyword evidence="5" id="KW-1185">Reference proteome</keyword>
<evidence type="ECO:0000256" key="1">
    <source>
        <dbReference type="SAM" id="MobiDB-lite"/>
    </source>
</evidence>
<dbReference type="PANTHER" id="PTHR42709:SF11">
    <property type="entry name" value="DEDA FAMILY PROTEIN"/>
    <property type="match status" value="1"/>
</dbReference>
<accession>K9HJ25</accession>
<proteinExistence type="predicted"/>
<feature type="transmembrane region" description="Helical" evidence="2">
    <location>
        <begin position="76"/>
        <end position="103"/>
    </location>
</feature>
<evidence type="ECO:0000256" key="2">
    <source>
        <dbReference type="SAM" id="Phobius"/>
    </source>
</evidence>
<dbReference type="PANTHER" id="PTHR42709">
    <property type="entry name" value="ALKALINE PHOSPHATASE LIKE PROTEIN"/>
    <property type="match status" value="1"/>
</dbReference>
<keyword evidence="2" id="KW-1133">Transmembrane helix</keyword>
<feature type="transmembrane region" description="Helical" evidence="2">
    <location>
        <begin position="132"/>
        <end position="153"/>
    </location>
</feature>
<feature type="domain" description="VTT" evidence="3">
    <location>
        <begin position="77"/>
        <end position="182"/>
    </location>
</feature>
<dbReference type="Pfam" id="PF09335">
    <property type="entry name" value="VTT_dom"/>
    <property type="match status" value="1"/>
</dbReference>
<name>K9HJ25_9PROT</name>
<feature type="region of interest" description="Disordered" evidence="1">
    <location>
        <begin position="1"/>
        <end position="24"/>
    </location>
</feature>
<keyword evidence="2" id="KW-0472">Membrane</keyword>
<dbReference type="Proteomes" id="UP000009881">
    <property type="component" value="Unassembled WGS sequence"/>
</dbReference>
<dbReference type="AlphaFoldDB" id="K9HJ25"/>
<dbReference type="RefSeq" id="WP_009540455.1">
    <property type="nucleotide sequence ID" value="NZ_ANHY01000008.1"/>
</dbReference>
<dbReference type="InterPro" id="IPR032816">
    <property type="entry name" value="VTT_dom"/>
</dbReference>
<feature type="transmembrane region" description="Helical" evidence="2">
    <location>
        <begin position="44"/>
        <end position="70"/>
    </location>
</feature>
<dbReference type="STRING" id="1238182.C882_4347"/>
<protein>
    <recommendedName>
        <fullName evidence="3">VTT domain-containing protein</fullName>
    </recommendedName>
</protein>
<dbReference type="GO" id="GO:0005886">
    <property type="term" value="C:plasma membrane"/>
    <property type="evidence" value="ECO:0007669"/>
    <property type="project" value="TreeGrafter"/>
</dbReference>
<dbReference type="EMBL" id="ANHY01000008">
    <property type="protein sequence ID" value="EKV30388.1"/>
    <property type="molecule type" value="Genomic_DNA"/>
</dbReference>
<gene>
    <name evidence="4" type="ORF">C882_4347</name>
</gene>
<feature type="transmembrane region" description="Helical" evidence="2">
    <location>
        <begin position="159"/>
        <end position="180"/>
    </location>
</feature>
<organism evidence="4 5">
    <name type="scientific">Caenispirillum salinarum AK4</name>
    <dbReference type="NCBI Taxonomy" id="1238182"/>
    <lineage>
        <taxon>Bacteria</taxon>
        <taxon>Pseudomonadati</taxon>
        <taxon>Pseudomonadota</taxon>
        <taxon>Alphaproteobacteria</taxon>
        <taxon>Rhodospirillales</taxon>
        <taxon>Novispirillaceae</taxon>
        <taxon>Caenispirillum</taxon>
    </lineage>
</organism>
<evidence type="ECO:0000313" key="5">
    <source>
        <dbReference type="Proteomes" id="UP000009881"/>
    </source>
</evidence>
<evidence type="ECO:0000259" key="3">
    <source>
        <dbReference type="Pfam" id="PF09335"/>
    </source>
</evidence>
<feature type="transmembrane region" description="Helical" evidence="2">
    <location>
        <begin position="200"/>
        <end position="217"/>
    </location>
</feature>
<keyword evidence="2" id="KW-0812">Transmembrane</keyword>
<comment type="caution">
    <text evidence="4">The sequence shown here is derived from an EMBL/GenBank/DDBJ whole genome shotgun (WGS) entry which is preliminary data.</text>
</comment>
<dbReference type="eggNOG" id="COG1238">
    <property type="taxonomic scope" value="Bacteria"/>
</dbReference>